<accession>A0A8J2XNG1</accession>
<dbReference type="Proteomes" id="UP000619743">
    <property type="component" value="Unassembled WGS sequence"/>
</dbReference>
<dbReference type="EMBL" id="BMDX01000015">
    <property type="protein sequence ID" value="GGA83652.1"/>
    <property type="molecule type" value="Genomic_DNA"/>
</dbReference>
<gene>
    <name evidence="1" type="ORF">GCM10011369_27090</name>
</gene>
<sequence>MTHAKLLELPISHDYYQGPCADLWWQPTPQSQRSLDACCHKLVSHGGHSEIYFEQQAEHLPRHSMADQVLQFWLCISQTHFAAVTALPEASNYLPVYRNDDDASSLNPPKQYLQVPGRYNFSLTFEQRPIQLKLASDSGQTIVSKHITDGYQSTDFSLLLTQFGTGCYTVSETYNDQTVSHNICYQPDMPANAIALLELTIAADFYQTAPSMALHFNARDDVLSYYVLASNYLAEDFAALTIADAGANEQQRQVIMFSRVDADDFTDAHVSADLLTTNGTKVVLFHSQLPVSRRQQGPKKLQLKLGDDVLISSLPTPGSSSITSDFFIHVAKP</sequence>
<name>A0A8J2XNG1_9GAMM</name>
<keyword evidence="2" id="KW-1185">Reference proteome</keyword>
<organism evidence="1 2">
    <name type="scientific">Neiella marina</name>
    <dbReference type="NCBI Taxonomy" id="508461"/>
    <lineage>
        <taxon>Bacteria</taxon>
        <taxon>Pseudomonadati</taxon>
        <taxon>Pseudomonadota</taxon>
        <taxon>Gammaproteobacteria</taxon>
        <taxon>Alteromonadales</taxon>
        <taxon>Echinimonadaceae</taxon>
        <taxon>Neiella</taxon>
    </lineage>
</organism>
<protein>
    <submittedName>
        <fullName evidence="1">Uncharacterized protein</fullName>
    </submittedName>
</protein>
<evidence type="ECO:0000313" key="1">
    <source>
        <dbReference type="EMBL" id="GGA83652.1"/>
    </source>
</evidence>
<dbReference type="OrthoDB" id="5510403at2"/>
<reference evidence="2" key="1">
    <citation type="journal article" date="2019" name="Int. J. Syst. Evol. Microbiol.">
        <title>The Global Catalogue of Microorganisms (GCM) 10K type strain sequencing project: providing services to taxonomists for standard genome sequencing and annotation.</title>
        <authorList>
            <consortium name="The Broad Institute Genomics Platform"/>
            <consortium name="The Broad Institute Genome Sequencing Center for Infectious Disease"/>
            <person name="Wu L."/>
            <person name="Ma J."/>
        </authorList>
    </citation>
    <scope>NUCLEOTIDE SEQUENCE [LARGE SCALE GENOMIC DNA]</scope>
    <source>
        <strain evidence="2">CGMCC 1.10130</strain>
    </source>
</reference>
<evidence type="ECO:0000313" key="2">
    <source>
        <dbReference type="Proteomes" id="UP000619743"/>
    </source>
</evidence>
<dbReference type="AlphaFoldDB" id="A0A8J2XNG1"/>
<comment type="caution">
    <text evidence="1">The sequence shown here is derived from an EMBL/GenBank/DDBJ whole genome shotgun (WGS) entry which is preliminary data.</text>
</comment>
<dbReference type="RefSeq" id="WP_087506631.1">
    <property type="nucleotide sequence ID" value="NZ_BMDX01000015.1"/>
</dbReference>
<proteinExistence type="predicted"/>